<feature type="region of interest" description="Disordered" evidence="1">
    <location>
        <begin position="283"/>
        <end position="302"/>
    </location>
</feature>
<feature type="compositionally biased region" description="Low complexity" evidence="1">
    <location>
        <begin position="417"/>
        <end position="429"/>
    </location>
</feature>
<evidence type="ECO:0000313" key="3">
    <source>
        <dbReference type="Proteomes" id="UP000799777"/>
    </source>
</evidence>
<gene>
    <name evidence="2" type="ORF">EK21DRAFT_100782</name>
</gene>
<dbReference type="OrthoDB" id="3786440at2759"/>
<proteinExistence type="predicted"/>
<feature type="region of interest" description="Disordered" evidence="1">
    <location>
        <begin position="382"/>
        <end position="447"/>
    </location>
</feature>
<dbReference type="Proteomes" id="UP000799777">
    <property type="component" value="Unassembled WGS sequence"/>
</dbReference>
<reference evidence="2" key="1">
    <citation type="journal article" date="2020" name="Stud. Mycol.">
        <title>101 Dothideomycetes genomes: a test case for predicting lifestyles and emergence of pathogens.</title>
        <authorList>
            <person name="Haridas S."/>
            <person name="Albert R."/>
            <person name="Binder M."/>
            <person name="Bloem J."/>
            <person name="Labutti K."/>
            <person name="Salamov A."/>
            <person name="Andreopoulos B."/>
            <person name="Baker S."/>
            <person name="Barry K."/>
            <person name="Bills G."/>
            <person name="Bluhm B."/>
            <person name="Cannon C."/>
            <person name="Castanera R."/>
            <person name="Culley D."/>
            <person name="Daum C."/>
            <person name="Ezra D."/>
            <person name="Gonzalez J."/>
            <person name="Henrissat B."/>
            <person name="Kuo A."/>
            <person name="Liang C."/>
            <person name="Lipzen A."/>
            <person name="Lutzoni F."/>
            <person name="Magnuson J."/>
            <person name="Mondo S."/>
            <person name="Nolan M."/>
            <person name="Ohm R."/>
            <person name="Pangilinan J."/>
            <person name="Park H.-J."/>
            <person name="Ramirez L."/>
            <person name="Alfaro M."/>
            <person name="Sun H."/>
            <person name="Tritt A."/>
            <person name="Yoshinaga Y."/>
            <person name="Zwiers L.-H."/>
            <person name="Turgeon B."/>
            <person name="Goodwin S."/>
            <person name="Spatafora J."/>
            <person name="Crous P."/>
            <person name="Grigoriev I."/>
        </authorList>
    </citation>
    <scope>NUCLEOTIDE SEQUENCE</scope>
    <source>
        <strain evidence="2">CBS 110217</strain>
    </source>
</reference>
<feature type="region of interest" description="Disordered" evidence="1">
    <location>
        <begin position="46"/>
        <end position="211"/>
    </location>
</feature>
<organism evidence="2 3">
    <name type="scientific">Setomelanomma holmii</name>
    <dbReference type="NCBI Taxonomy" id="210430"/>
    <lineage>
        <taxon>Eukaryota</taxon>
        <taxon>Fungi</taxon>
        <taxon>Dikarya</taxon>
        <taxon>Ascomycota</taxon>
        <taxon>Pezizomycotina</taxon>
        <taxon>Dothideomycetes</taxon>
        <taxon>Pleosporomycetidae</taxon>
        <taxon>Pleosporales</taxon>
        <taxon>Pleosporineae</taxon>
        <taxon>Phaeosphaeriaceae</taxon>
        <taxon>Setomelanomma</taxon>
    </lineage>
</organism>
<keyword evidence="3" id="KW-1185">Reference proteome</keyword>
<feature type="compositionally biased region" description="Polar residues" evidence="1">
    <location>
        <begin position="58"/>
        <end position="68"/>
    </location>
</feature>
<dbReference type="AlphaFoldDB" id="A0A9P4LMU4"/>
<evidence type="ECO:0000256" key="1">
    <source>
        <dbReference type="SAM" id="MobiDB-lite"/>
    </source>
</evidence>
<comment type="caution">
    <text evidence="2">The sequence shown here is derived from an EMBL/GenBank/DDBJ whole genome shotgun (WGS) entry which is preliminary data.</text>
</comment>
<sequence length="471" mass="52339">MVDETKDYYDLPTEWLPTANFAGRPTSEISELNLMDGLWTFIISSSSSSSSSEVEDGPTQSSRNTVKSSHTEPDALQQPSLEMASPGDVSPKARGRRLSDDVKVMERPRLRKKSATTPPGGFGMPDHAPQLPRRAVSARQGRSNTTKKRNPKPYVAGMSLLAAREEGGNGAGGPVVQHAPPTGALPQPQQTRHQSEDAQNGRDARLSDSFSQKARVRKTLVDKNLQRLDIRIVDFEARGLLSSPLSMLNTPRELYVIPEQQPMRQNPTSPQPIDARRSILHCLSKSTSSTRHPKAQERQYSRPERQRIYLPGTICLEEDPAMLRRDSVATRDPFDKAIKPRGKSFSDMVMLDGITMYFEEFNIIQEATEQCLDQYWCDTSRGQHRAAGSRPSSVTSVEEPTPKSPRKPQSGRSPHNSRFSFSSTSSTSSQPRAGTPTVRQRDRLRKLLSPVFPGSAFLKSSTDWGEKTDHS</sequence>
<dbReference type="EMBL" id="ML978194">
    <property type="protein sequence ID" value="KAF2030047.1"/>
    <property type="molecule type" value="Genomic_DNA"/>
</dbReference>
<protein>
    <submittedName>
        <fullName evidence="2">Uncharacterized protein</fullName>
    </submittedName>
</protein>
<evidence type="ECO:0000313" key="2">
    <source>
        <dbReference type="EMBL" id="KAF2030047.1"/>
    </source>
</evidence>
<name>A0A9P4LMU4_9PLEO</name>
<accession>A0A9P4LMU4</accession>
<feature type="compositionally biased region" description="Basic and acidic residues" evidence="1">
    <location>
        <begin position="193"/>
        <end position="206"/>
    </location>
</feature>
<feature type="compositionally biased region" description="Basic and acidic residues" evidence="1">
    <location>
        <begin position="97"/>
        <end position="108"/>
    </location>
</feature>